<sequence>VVFFDEMGGTASIAQTSAAVDALFDEDGLRACGRFTAARVQSAQDPRFASAVSVLGRAFCGSDKTCPDPCYQWVYDGGPPPFEPLPTPPSAQRERWFTWLSRISLQWGLNRGGVYLLLDGHDVVAVSVATPPGARHAPGWWEMLGMMCSLGLPPSSDSSTGGVSQRMAALESKLKEVFAEESQQSRPLHVAMVGCDPDRQGQGIGSAMLRFLSEVADADMASAYLETVGVRNETFYERKGGYKLARRTTIKHGGDTLDINGGMAIMIRPAKTMAEKESKSPVPDADE</sequence>
<proteinExistence type="predicted"/>
<dbReference type="EMBL" id="HBHJ01021929">
    <property type="protein sequence ID" value="CAD9699132.1"/>
    <property type="molecule type" value="Transcribed_RNA"/>
</dbReference>
<dbReference type="InterPro" id="IPR052523">
    <property type="entry name" value="Trichothecene_AcTrans"/>
</dbReference>
<evidence type="ECO:0008006" key="2">
    <source>
        <dbReference type="Google" id="ProtNLM"/>
    </source>
</evidence>
<dbReference type="AlphaFoldDB" id="A0A7S2WP32"/>
<accession>A0A7S2WP32</accession>
<dbReference type="PANTHER" id="PTHR42791:SF1">
    <property type="entry name" value="N-ACETYLTRANSFERASE DOMAIN-CONTAINING PROTEIN"/>
    <property type="match status" value="1"/>
</dbReference>
<organism evidence="1">
    <name type="scientific">Rhizochromulina marina</name>
    <dbReference type="NCBI Taxonomy" id="1034831"/>
    <lineage>
        <taxon>Eukaryota</taxon>
        <taxon>Sar</taxon>
        <taxon>Stramenopiles</taxon>
        <taxon>Ochrophyta</taxon>
        <taxon>Dictyochophyceae</taxon>
        <taxon>Rhizochromulinales</taxon>
        <taxon>Rhizochromulina</taxon>
    </lineage>
</organism>
<gene>
    <name evidence="1" type="ORF">RMAR1173_LOCUS14483</name>
</gene>
<evidence type="ECO:0000313" key="1">
    <source>
        <dbReference type="EMBL" id="CAD9699132.1"/>
    </source>
</evidence>
<dbReference type="InterPro" id="IPR016181">
    <property type="entry name" value="Acyl_CoA_acyltransferase"/>
</dbReference>
<dbReference type="CDD" id="cd04301">
    <property type="entry name" value="NAT_SF"/>
    <property type="match status" value="1"/>
</dbReference>
<feature type="non-terminal residue" evidence="1">
    <location>
        <position position="1"/>
    </location>
</feature>
<reference evidence="1" key="1">
    <citation type="submission" date="2021-01" db="EMBL/GenBank/DDBJ databases">
        <authorList>
            <person name="Corre E."/>
            <person name="Pelletier E."/>
            <person name="Niang G."/>
            <person name="Scheremetjew M."/>
            <person name="Finn R."/>
            <person name="Kale V."/>
            <person name="Holt S."/>
            <person name="Cochrane G."/>
            <person name="Meng A."/>
            <person name="Brown T."/>
            <person name="Cohen L."/>
        </authorList>
    </citation>
    <scope>NUCLEOTIDE SEQUENCE</scope>
    <source>
        <strain evidence="1">CCMP1243</strain>
    </source>
</reference>
<name>A0A7S2WP32_9STRA</name>
<protein>
    <recommendedName>
        <fullName evidence="2">N-acetyltransferase domain-containing protein</fullName>
    </recommendedName>
</protein>
<dbReference type="Gene3D" id="3.40.630.30">
    <property type="match status" value="1"/>
</dbReference>
<dbReference type="PANTHER" id="PTHR42791">
    <property type="entry name" value="GNAT FAMILY ACETYLTRANSFERASE"/>
    <property type="match status" value="1"/>
</dbReference>
<dbReference type="SUPFAM" id="SSF55729">
    <property type="entry name" value="Acyl-CoA N-acyltransferases (Nat)"/>
    <property type="match status" value="1"/>
</dbReference>